<evidence type="ECO:0000313" key="1">
    <source>
        <dbReference type="EMBL" id="KAJ1369162.1"/>
    </source>
</evidence>
<accession>A0AAD5R3W5</accession>
<dbReference type="Proteomes" id="UP001196413">
    <property type="component" value="Unassembled WGS sequence"/>
</dbReference>
<sequence>MGLDSGLGPNCPQTSHPWLGFLTGTYSAPTHSSPYAHRSVSSGVRVIDRDRTAERTNSFQSIILTRCISAFVNSIEYALHKKKAETKVFTVYGSLDQKLIRK</sequence>
<reference evidence="1" key="1">
    <citation type="submission" date="2021-06" db="EMBL/GenBank/DDBJ databases">
        <title>Parelaphostrongylus tenuis whole genome reference sequence.</title>
        <authorList>
            <person name="Garwood T.J."/>
            <person name="Larsen P.A."/>
            <person name="Fountain-Jones N.M."/>
            <person name="Garbe J.R."/>
            <person name="Macchietto M.G."/>
            <person name="Kania S.A."/>
            <person name="Gerhold R.W."/>
            <person name="Richards J.E."/>
            <person name="Wolf T.M."/>
        </authorList>
    </citation>
    <scope>NUCLEOTIDE SEQUENCE</scope>
    <source>
        <strain evidence="1">MNPRO001-30</strain>
        <tissue evidence="1">Meninges</tissue>
    </source>
</reference>
<comment type="caution">
    <text evidence="1">The sequence shown here is derived from an EMBL/GenBank/DDBJ whole genome shotgun (WGS) entry which is preliminary data.</text>
</comment>
<organism evidence="1 2">
    <name type="scientific">Parelaphostrongylus tenuis</name>
    <name type="common">Meningeal worm</name>
    <dbReference type="NCBI Taxonomy" id="148309"/>
    <lineage>
        <taxon>Eukaryota</taxon>
        <taxon>Metazoa</taxon>
        <taxon>Ecdysozoa</taxon>
        <taxon>Nematoda</taxon>
        <taxon>Chromadorea</taxon>
        <taxon>Rhabditida</taxon>
        <taxon>Rhabditina</taxon>
        <taxon>Rhabditomorpha</taxon>
        <taxon>Strongyloidea</taxon>
        <taxon>Metastrongylidae</taxon>
        <taxon>Parelaphostrongylus</taxon>
    </lineage>
</organism>
<dbReference type="EMBL" id="JAHQIW010006425">
    <property type="protein sequence ID" value="KAJ1369162.1"/>
    <property type="molecule type" value="Genomic_DNA"/>
</dbReference>
<gene>
    <name evidence="1" type="ORF">KIN20_030565</name>
</gene>
<dbReference type="AlphaFoldDB" id="A0AAD5R3W5"/>
<evidence type="ECO:0000313" key="2">
    <source>
        <dbReference type="Proteomes" id="UP001196413"/>
    </source>
</evidence>
<proteinExistence type="predicted"/>
<protein>
    <submittedName>
        <fullName evidence="1">Uncharacterized protein</fullName>
    </submittedName>
</protein>
<keyword evidence="2" id="KW-1185">Reference proteome</keyword>
<name>A0AAD5R3W5_PARTN</name>